<dbReference type="InterPro" id="IPR012677">
    <property type="entry name" value="Nucleotide-bd_a/b_plait_sf"/>
</dbReference>
<evidence type="ECO:0000313" key="3">
    <source>
        <dbReference type="Proteomes" id="UP000694383"/>
    </source>
</evidence>
<dbReference type="Pfam" id="PF23222">
    <property type="entry name" value="RRM_PARP14_1"/>
    <property type="match status" value="1"/>
</dbReference>
<protein>
    <recommendedName>
        <fullName evidence="1">PAR14-like first RRM domain-containing protein</fullName>
    </recommendedName>
</protein>
<name>A0A8C7WY00_9TELE</name>
<accession>A0A8C7WY00</accession>
<keyword evidence="3" id="KW-1185">Reference proteome</keyword>
<sequence>KKNEGLTFYPFRRFSHPGAWDPSQQKSVKLKLQVYFQSKKKSGGGDCRVELEDDAARVYFRSGEGSARRSSRFTQRTTKSWRSSLVKPEPLILLSSSSLSEFCSRAPDHPDTT</sequence>
<reference evidence="2" key="1">
    <citation type="submission" date="2025-08" db="UniProtKB">
        <authorList>
            <consortium name="Ensembl"/>
        </authorList>
    </citation>
    <scope>IDENTIFICATION</scope>
</reference>
<organism evidence="2 3">
    <name type="scientific">Oryzias sinensis</name>
    <name type="common">Chinese medaka</name>
    <dbReference type="NCBI Taxonomy" id="183150"/>
    <lineage>
        <taxon>Eukaryota</taxon>
        <taxon>Metazoa</taxon>
        <taxon>Chordata</taxon>
        <taxon>Craniata</taxon>
        <taxon>Vertebrata</taxon>
        <taxon>Euteleostomi</taxon>
        <taxon>Actinopterygii</taxon>
        <taxon>Neopterygii</taxon>
        <taxon>Teleostei</taxon>
        <taxon>Neoteleostei</taxon>
        <taxon>Acanthomorphata</taxon>
        <taxon>Ovalentaria</taxon>
        <taxon>Atherinomorphae</taxon>
        <taxon>Beloniformes</taxon>
        <taxon>Adrianichthyidae</taxon>
        <taxon>Oryziinae</taxon>
        <taxon>Oryzias</taxon>
    </lineage>
</organism>
<dbReference type="Ensembl" id="ENSOSIT00000005035.1">
    <property type="protein sequence ID" value="ENSOSIP00000004705.1"/>
    <property type="gene ID" value="ENSOSIG00000003217.1"/>
</dbReference>
<dbReference type="Proteomes" id="UP000694383">
    <property type="component" value="Unplaced"/>
</dbReference>
<reference evidence="2" key="2">
    <citation type="submission" date="2025-09" db="UniProtKB">
        <authorList>
            <consortium name="Ensembl"/>
        </authorList>
    </citation>
    <scope>IDENTIFICATION</scope>
</reference>
<evidence type="ECO:0000259" key="1">
    <source>
        <dbReference type="Pfam" id="PF23222"/>
    </source>
</evidence>
<dbReference type="GeneTree" id="ENSGT00940000175544"/>
<dbReference type="InterPro" id="IPR057051">
    <property type="entry name" value="PARP14_RPM_1"/>
</dbReference>
<proteinExistence type="predicted"/>
<evidence type="ECO:0000313" key="2">
    <source>
        <dbReference type="Ensembl" id="ENSOSIP00000004705.1"/>
    </source>
</evidence>
<feature type="domain" description="PAR14-like first RRM" evidence="1">
    <location>
        <begin position="18"/>
        <end position="64"/>
    </location>
</feature>
<dbReference type="Gene3D" id="3.30.70.330">
    <property type="match status" value="1"/>
</dbReference>
<dbReference type="AlphaFoldDB" id="A0A8C7WY00"/>